<reference evidence="1" key="1">
    <citation type="submission" date="2022-11" db="EMBL/GenBank/DDBJ databases">
        <title>Genome Sequence of Cubamyces cubensis.</title>
        <authorList>
            <person name="Buettner E."/>
        </authorList>
    </citation>
    <scope>NUCLEOTIDE SEQUENCE</scope>
    <source>
        <strain evidence="1">MPL-01</strain>
    </source>
</reference>
<sequence>MFQVASRPTHHHGAVPEPLNLAMSHYQTTPVAQKLNIPRRLARPSFAEPSRDAITRIDPGLAGVPLEYIRRSLAGNANQRVPRSCSQDAHCSVPFDDPELASVRAPSTYDRRARPAELPDTRLVSIPDARPRHPLFTVLINHPDHCVLRRQSLHARVDNRPTLPRLCTRARLALRTPPCPAPTTFPLLHAYLHTMRPDTLLASLLPALASALPQLSGANTSAGSNKLVYVAQFSSDRLLRLAHALAGAALQRGGSQGGAMSTLMSHIKVVNGLWQNVCALGVFDAELWGVMDLAWEVILAAMTKVSEGR</sequence>
<dbReference type="EMBL" id="JAPEVG010000072">
    <property type="protein sequence ID" value="KAJ8487844.1"/>
    <property type="molecule type" value="Genomic_DNA"/>
</dbReference>
<dbReference type="Proteomes" id="UP001215151">
    <property type="component" value="Unassembled WGS sequence"/>
</dbReference>
<organism evidence="1 2">
    <name type="scientific">Trametes cubensis</name>
    <dbReference type="NCBI Taxonomy" id="1111947"/>
    <lineage>
        <taxon>Eukaryota</taxon>
        <taxon>Fungi</taxon>
        <taxon>Dikarya</taxon>
        <taxon>Basidiomycota</taxon>
        <taxon>Agaricomycotina</taxon>
        <taxon>Agaricomycetes</taxon>
        <taxon>Polyporales</taxon>
        <taxon>Polyporaceae</taxon>
        <taxon>Trametes</taxon>
    </lineage>
</organism>
<proteinExistence type="predicted"/>
<gene>
    <name evidence="1" type="ORF">ONZ51_g3937</name>
</gene>
<accession>A0AAD7TZ83</accession>
<comment type="caution">
    <text evidence="1">The sequence shown here is derived from an EMBL/GenBank/DDBJ whole genome shotgun (WGS) entry which is preliminary data.</text>
</comment>
<dbReference type="AlphaFoldDB" id="A0AAD7TZ83"/>
<keyword evidence="2" id="KW-1185">Reference proteome</keyword>
<evidence type="ECO:0000313" key="2">
    <source>
        <dbReference type="Proteomes" id="UP001215151"/>
    </source>
</evidence>
<evidence type="ECO:0008006" key="3">
    <source>
        <dbReference type="Google" id="ProtNLM"/>
    </source>
</evidence>
<protein>
    <recommendedName>
        <fullName evidence="3">Clampless protein 1</fullName>
    </recommendedName>
</protein>
<evidence type="ECO:0000313" key="1">
    <source>
        <dbReference type="EMBL" id="KAJ8487844.1"/>
    </source>
</evidence>
<name>A0AAD7TZ83_9APHY</name>